<keyword evidence="5 6" id="KW-0472">Membrane</keyword>
<comment type="subcellular location">
    <subcellularLocation>
        <location evidence="1">Cell membrane</location>
        <topology evidence="1">Multi-pass membrane protein</topology>
    </subcellularLocation>
</comment>
<feature type="transmembrane region" description="Helical" evidence="6">
    <location>
        <begin position="326"/>
        <end position="345"/>
    </location>
</feature>
<keyword evidence="9" id="KW-1185">Reference proteome</keyword>
<evidence type="ECO:0000313" key="9">
    <source>
        <dbReference type="Proteomes" id="UP001612915"/>
    </source>
</evidence>
<dbReference type="RefSeq" id="WP_398283442.1">
    <property type="nucleotide sequence ID" value="NZ_JBITLV010000006.1"/>
</dbReference>
<organism evidence="8 9">
    <name type="scientific">Spongisporangium articulatum</name>
    <dbReference type="NCBI Taxonomy" id="3362603"/>
    <lineage>
        <taxon>Bacteria</taxon>
        <taxon>Bacillati</taxon>
        <taxon>Actinomycetota</taxon>
        <taxon>Actinomycetes</taxon>
        <taxon>Kineosporiales</taxon>
        <taxon>Kineosporiaceae</taxon>
        <taxon>Spongisporangium</taxon>
    </lineage>
</organism>
<feature type="transmembrane region" description="Helical" evidence="6">
    <location>
        <begin position="21"/>
        <end position="39"/>
    </location>
</feature>
<accession>A0ABW8ARU4</accession>
<proteinExistence type="predicted"/>
<evidence type="ECO:0000256" key="2">
    <source>
        <dbReference type="ARBA" id="ARBA00022448"/>
    </source>
</evidence>
<dbReference type="PROSITE" id="PS50850">
    <property type="entry name" value="MFS"/>
    <property type="match status" value="1"/>
</dbReference>
<evidence type="ECO:0000256" key="1">
    <source>
        <dbReference type="ARBA" id="ARBA00004651"/>
    </source>
</evidence>
<sequence length="454" mass="49034">MSTAETRADVRERRAWYVYDWANSAYVTTVATVLFLPYLTVVAKRAACPGRDTDLACPVDLHVLGIPVSPGSVALYAITAATLISAVFLPVVGAFADRSDRKRVILARLAWTGAASASAMVLVSGTNWQLGVVLLILSQFSLASSLVVYDAILCDIAPLEQRDAVSSRGWAAGYLGGGLLLAINLGVVTAHDSLGLSTEAAVRISLLSAGLWWGLFTLVPYFGLRDRPAVHRVSDDPADRSPATLTQLLHTLRELRRYPQAWLFLLAYLFFNDGIQTVIYASSIFGQEQLGFESNQLIVAILLVQFVAFFGALIFGWVARGAGPKNTILGGLVLWCVVVGIGYFLPEHRFGLFLLLAVLIGIVLGGTQALARSLFSRLLPHGREAEYFSLYQCCERGTSWLGTLIFGLVYQLTGSYRDAIIALVAFFLVGGALLTRVDVEQGIADAAQEEPLAA</sequence>
<feature type="transmembrane region" description="Helical" evidence="6">
    <location>
        <begin position="170"/>
        <end position="188"/>
    </location>
</feature>
<dbReference type="Pfam" id="PF11700">
    <property type="entry name" value="ATG22"/>
    <property type="match status" value="2"/>
</dbReference>
<feature type="domain" description="Major facilitator superfamily (MFS) profile" evidence="7">
    <location>
        <begin position="24"/>
        <end position="442"/>
    </location>
</feature>
<protein>
    <submittedName>
        <fullName evidence="8">MFS transporter</fullName>
    </submittedName>
</protein>
<name>A0ABW8ARU4_9ACTN</name>
<evidence type="ECO:0000256" key="4">
    <source>
        <dbReference type="ARBA" id="ARBA00022989"/>
    </source>
</evidence>
<feature type="transmembrane region" description="Helical" evidence="6">
    <location>
        <begin position="351"/>
        <end position="375"/>
    </location>
</feature>
<feature type="transmembrane region" description="Helical" evidence="6">
    <location>
        <begin position="297"/>
        <end position="319"/>
    </location>
</feature>
<dbReference type="PANTHER" id="PTHR23519">
    <property type="entry name" value="AUTOPHAGY-RELATED PROTEIN 22"/>
    <property type="match status" value="1"/>
</dbReference>
<feature type="transmembrane region" description="Helical" evidence="6">
    <location>
        <begin position="130"/>
        <end position="149"/>
    </location>
</feature>
<feature type="transmembrane region" description="Helical" evidence="6">
    <location>
        <begin position="396"/>
        <end position="413"/>
    </location>
</feature>
<dbReference type="InterPro" id="IPR024671">
    <property type="entry name" value="Atg22-like"/>
</dbReference>
<evidence type="ECO:0000256" key="5">
    <source>
        <dbReference type="ARBA" id="ARBA00023136"/>
    </source>
</evidence>
<feature type="transmembrane region" description="Helical" evidence="6">
    <location>
        <begin position="262"/>
        <end position="285"/>
    </location>
</feature>
<evidence type="ECO:0000256" key="3">
    <source>
        <dbReference type="ARBA" id="ARBA00022692"/>
    </source>
</evidence>
<dbReference type="InterPro" id="IPR036259">
    <property type="entry name" value="MFS_trans_sf"/>
</dbReference>
<dbReference type="Proteomes" id="UP001612915">
    <property type="component" value="Unassembled WGS sequence"/>
</dbReference>
<feature type="transmembrane region" description="Helical" evidence="6">
    <location>
        <begin position="419"/>
        <end position="437"/>
    </location>
</feature>
<gene>
    <name evidence="8" type="ORF">ACIB24_18675</name>
</gene>
<comment type="caution">
    <text evidence="8">The sequence shown here is derived from an EMBL/GenBank/DDBJ whole genome shotgun (WGS) entry which is preliminary data.</text>
</comment>
<dbReference type="Gene3D" id="1.20.1250.20">
    <property type="entry name" value="MFS general substrate transporter like domains"/>
    <property type="match status" value="1"/>
</dbReference>
<dbReference type="InterPro" id="IPR050495">
    <property type="entry name" value="ATG22/LtaA_families"/>
</dbReference>
<keyword evidence="3 6" id="KW-0812">Transmembrane</keyword>
<dbReference type="InterPro" id="IPR020846">
    <property type="entry name" value="MFS_dom"/>
</dbReference>
<dbReference type="EMBL" id="JBITLV010000006">
    <property type="protein sequence ID" value="MFI7589092.1"/>
    <property type="molecule type" value="Genomic_DNA"/>
</dbReference>
<feature type="transmembrane region" description="Helical" evidence="6">
    <location>
        <begin position="200"/>
        <end position="224"/>
    </location>
</feature>
<keyword evidence="4 6" id="KW-1133">Transmembrane helix</keyword>
<feature type="transmembrane region" description="Helical" evidence="6">
    <location>
        <begin position="73"/>
        <end position="93"/>
    </location>
</feature>
<keyword evidence="2" id="KW-0813">Transport</keyword>
<dbReference type="PANTHER" id="PTHR23519:SF1">
    <property type="entry name" value="AUTOPHAGY-RELATED PROTEIN 22"/>
    <property type="match status" value="1"/>
</dbReference>
<evidence type="ECO:0000259" key="7">
    <source>
        <dbReference type="PROSITE" id="PS50850"/>
    </source>
</evidence>
<reference evidence="8 9" key="1">
    <citation type="submission" date="2024-10" db="EMBL/GenBank/DDBJ databases">
        <title>The Natural Products Discovery Center: Release of the First 8490 Sequenced Strains for Exploring Actinobacteria Biosynthetic Diversity.</title>
        <authorList>
            <person name="Kalkreuter E."/>
            <person name="Kautsar S.A."/>
            <person name="Yang D."/>
            <person name="Bader C.D."/>
            <person name="Teijaro C.N."/>
            <person name="Fluegel L."/>
            <person name="Davis C.M."/>
            <person name="Simpson J.R."/>
            <person name="Lauterbach L."/>
            <person name="Steele A.D."/>
            <person name="Gui C."/>
            <person name="Meng S."/>
            <person name="Li G."/>
            <person name="Viehrig K."/>
            <person name="Ye F."/>
            <person name="Su P."/>
            <person name="Kiefer A.F."/>
            <person name="Nichols A."/>
            <person name="Cepeda A.J."/>
            <person name="Yan W."/>
            <person name="Fan B."/>
            <person name="Jiang Y."/>
            <person name="Adhikari A."/>
            <person name="Zheng C.-J."/>
            <person name="Schuster L."/>
            <person name="Cowan T.M."/>
            <person name="Smanski M.J."/>
            <person name="Chevrette M.G."/>
            <person name="De Carvalho L.P.S."/>
            <person name="Shen B."/>
        </authorList>
    </citation>
    <scope>NUCLEOTIDE SEQUENCE [LARGE SCALE GENOMIC DNA]</scope>
    <source>
        <strain evidence="8 9">NPDC049639</strain>
    </source>
</reference>
<evidence type="ECO:0000313" key="8">
    <source>
        <dbReference type="EMBL" id="MFI7589092.1"/>
    </source>
</evidence>
<evidence type="ECO:0000256" key="6">
    <source>
        <dbReference type="SAM" id="Phobius"/>
    </source>
</evidence>
<dbReference type="SUPFAM" id="SSF103473">
    <property type="entry name" value="MFS general substrate transporter"/>
    <property type="match status" value="1"/>
</dbReference>
<feature type="transmembrane region" description="Helical" evidence="6">
    <location>
        <begin position="105"/>
        <end position="124"/>
    </location>
</feature>